<evidence type="ECO:0000256" key="1">
    <source>
        <dbReference type="SAM" id="MobiDB-lite"/>
    </source>
</evidence>
<feature type="region of interest" description="Disordered" evidence="1">
    <location>
        <begin position="112"/>
        <end position="132"/>
    </location>
</feature>
<evidence type="ECO:0000313" key="3">
    <source>
        <dbReference type="EMBL" id="OAG13280.1"/>
    </source>
</evidence>
<name>A0A177D294_ALTAL</name>
<dbReference type="RefSeq" id="XP_018378701.1">
    <property type="nucleotide sequence ID" value="XM_018523932.1"/>
</dbReference>
<evidence type="ECO:0000313" key="4">
    <source>
        <dbReference type="Proteomes" id="UP000077248"/>
    </source>
</evidence>
<keyword evidence="4" id="KW-1185">Reference proteome</keyword>
<feature type="chain" id="PRO_5008058908" evidence="2">
    <location>
        <begin position="25"/>
        <end position="141"/>
    </location>
</feature>
<protein>
    <submittedName>
        <fullName evidence="3">Uncharacterized protein</fullName>
    </submittedName>
</protein>
<dbReference type="VEuPathDB" id="FungiDB:CC77DRAFT_1014971"/>
<keyword evidence="2" id="KW-0732">Signal</keyword>
<accession>A0A177D294</accession>
<organism evidence="3 4">
    <name type="scientific">Alternaria alternata</name>
    <name type="common">Alternaria rot fungus</name>
    <name type="synonym">Torula alternata</name>
    <dbReference type="NCBI Taxonomy" id="5599"/>
    <lineage>
        <taxon>Eukaryota</taxon>
        <taxon>Fungi</taxon>
        <taxon>Dikarya</taxon>
        <taxon>Ascomycota</taxon>
        <taxon>Pezizomycotina</taxon>
        <taxon>Dothideomycetes</taxon>
        <taxon>Pleosporomycetidae</taxon>
        <taxon>Pleosporales</taxon>
        <taxon>Pleosporineae</taxon>
        <taxon>Pleosporaceae</taxon>
        <taxon>Alternaria</taxon>
        <taxon>Alternaria sect. Alternaria</taxon>
        <taxon>Alternaria alternata complex</taxon>
    </lineage>
</organism>
<evidence type="ECO:0000256" key="2">
    <source>
        <dbReference type="SAM" id="SignalP"/>
    </source>
</evidence>
<dbReference type="EMBL" id="KV441516">
    <property type="protein sequence ID" value="OAG13280.1"/>
    <property type="molecule type" value="Genomic_DNA"/>
</dbReference>
<feature type="signal peptide" evidence="2">
    <location>
        <begin position="1"/>
        <end position="24"/>
    </location>
</feature>
<gene>
    <name evidence="3" type="ORF">CC77DRAFT_1014971</name>
</gene>
<dbReference type="Proteomes" id="UP000077248">
    <property type="component" value="Unassembled WGS sequence"/>
</dbReference>
<sequence length="141" mass="16474">MKSILLLLLLLLSFFALFATVAVGTDWKYQEGGKQHDRGYRQGDWGECGQCHRHYWACYTDCTNGKEYGNEHGNDLRYPNQECRSLCQQWAESSVHWCTKHQCKLHTGKWGEDEWHSQTTGNSKPPMQRDRDATWFTRLAT</sequence>
<dbReference type="GeneID" id="29109526"/>
<dbReference type="AlphaFoldDB" id="A0A177D294"/>
<reference evidence="3 4" key="1">
    <citation type="submission" date="2016-05" db="EMBL/GenBank/DDBJ databases">
        <title>Comparative analysis of secretome profiles of manganese(II)-oxidizing ascomycete fungi.</title>
        <authorList>
            <consortium name="DOE Joint Genome Institute"/>
            <person name="Zeiner C.A."/>
            <person name="Purvine S.O."/>
            <person name="Zink E.M."/>
            <person name="Wu S."/>
            <person name="Pasa-Tolic L."/>
            <person name="Chaput D.L."/>
            <person name="Haridas S."/>
            <person name="Grigoriev I.V."/>
            <person name="Santelli C.M."/>
            <person name="Hansel C.M."/>
        </authorList>
    </citation>
    <scope>NUCLEOTIDE SEQUENCE [LARGE SCALE GENOMIC DNA]</scope>
    <source>
        <strain evidence="3 4">SRC1lrK2f</strain>
    </source>
</reference>
<proteinExistence type="predicted"/>
<dbReference type="KEGG" id="aalt:CC77DRAFT_1014971"/>